<dbReference type="InParanoid" id="A0A078AQW9"/>
<sequence length="483" mass="56860">MKENQLKSTRPSTAYKSNIYQFQSFNVITQYGHASKNKGASYEQDQANTIIIDGSEIQNSQKFNNFYTPSNQIYEKLQFNVVRNPRKTEKCKTRPSAPQIQSSKSGKMSETAVRKVSLNLGPLYQQQVHQKEEQSTSRQQSSDRDKLSIVLMDQQQQQQSSARSAGDICTLIFQIVEKFEDLNQIIKQEYDTPQKVKIFVNQMYEKQIKQLRRSLEFRQLLQNHEQIKLAAYLDASIKSANLDSESFTGYMMQNQTGRRDDSAESKFGNSDRTSSDEQMYMSMPRNLLVLEIMKLQQQIKKNETSPSKHSHRKNSMDMRNNFFAQQIQQQQLYIASFEEVAKSLQNKLSQQAKQFQTQQMQYLEQIERLNLKIKDQEIKQQQLQNKYYQQNEEYLHMYKQQEFKDRSLREYEKTLKKMDEMKIVMNELKKNSKSGSKGKVLKDLVEKMSLIVMNPKKKDEINEKELLLLRYLDDDNSLLIDEI</sequence>
<dbReference type="AlphaFoldDB" id="A0A078AQW9"/>
<feature type="coiled-coil region" evidence="1">
    <location>
        <begin position="334"/>
        <end position="431"/>
    </location>
</feature>
<dbReference type="EMBL" id="CCKQ01012979">
    <property type="protein sequence ID" value="CDW84609.1"/>
    <property type="molecule type" value="Genomic_DNA"/>
</dbReference>
<evidence type="ECO:0000313" key="4">
    <source>
        <dbReference type="Proteomes" id="UP000039865"/>
    </source>
</evidence>
<feature type="region of interest" description="Disordered" evidence="2">
    <location>
        <begin position="255"/>
        <end position="277"/>
    </location>
</feature>
<evidence type="ECO:0000313" key="3">
    <source>
        <dbReference type="EMBL" id="CDW84609.1"/>
    </source>
</evidence>
<keyword evidence="4" id="KW-1185">Reference proteome</keyword>
<evidence type="ECO:0000256" key="2">
    <source>
        <dbReference type="SAM" id="MobiDB-lite"/>
    </source>
</evidence>
<reference evidence="3 4" key="1">
    <citation type="submission" date="2014-06" db="EMBL/GenBank/DDBJ databases">
        <authorList>
            <person name="Swart Estienne"/>
        </authorList>
    </citation>
    <scope>NUCLEOTIDE SEQUENCE [LARGE SCALE GENOMIC DNA]</scope>
    <source>
        <strain evidence="3 4">130c</strain>
    </source>
</reference>
<name>A0A078AQW9_STYLE</name>
<proteinExistence type="predicted"/>
<gene>
    <name evidence="3" type="primary">Contig5088.g5439</name>
    <name evidence="3" type="ORF">STYLEM_13674</name>
</gene>
<organism evidence="3 4">
    <name type="scientific">Stylonychia lemnae</name>
    <name type="common">Ciliate</name>
    <dbReference type="NCBI Taxonomy" id="5949"/>
    <lineage>
        <taxon>Eukaryota</taxon>
        <taxon>Sar</taxon>
        <taxon>Alveolata</taxon>
        <taxon>Ciliophora</taxon>
        <taxon>Intramacronucleata</taxon>
        <taxon>Spirotrichea</taxon>
        <taxon>Stichotrichia</taxon>
        <taxon>Sporadotrichida</taxon>
        <taxon>Oxytrichidae</taxon>
        <taxon>Stylonychinae</taxon>
        <taxon>Stylonychia</taxon>
    </lineage>
</organism>
<accession>A0A078AQW9</accession>
<evidence type="ECO:0000256" key="1">
    <source>
        <dbReference type="SAM" id="Coils"/>
    </source>
</evidence>
<protein>
    <submittedName>
        <fullName evidence="3">Uncharacterized protein</fullName>
    </submittedName>
</protein>
<keyword evidence="1" id="KW-0175">Coiled coil</keyword>
<feature type="region of interest" description="Disordered" evidence="2">
    <location>
        <begin position="85"/>
        <end position="111"/>
    </location>
</feature>
<dbReference type="Proteomes" id="UP000039865">
    <property type="component" value="Unassembled WGS sequence"/>
</dbReference>
<feature type="compositionally biased region" description="Polar residues" evidence="2">
    <location>
        <begin position="96"/>
        <end position="108"/>
    </location>
</feature>